<dbReference type="AlphaFoldDB" id="A0A151ID47"/>
<proteinExistence type="predicted"/>
<feature type="non-terminal residue" evidence="1">
    <location>
        <position position="1"/>
    </location>
</feature>
<evidence type="ECO:0000313" key="1">
    <source>
        <dbReference type="EMBL" id="KYM98199.1"/>
    </source>
</evidence>
<sequence>NIPLPDRFPFDNLIYWNIYKATFERYCTVTGIEDECNYGVSREEIIT</sequence>
<keyword evidence="2" id="KW-1185">Reference proteome</keyword>
<evidence type="ECO:0000313" key="2">
    <source>
        <dbReference type="Proteomes" id="UP000078542"/>
    </source>
</evidence>
<organism evidence="1 2">
    <name type="scientific">Cyphomyrmex costatus</name>
    <dbReference type="NCBI Taxonomy" id="456900"/>
    <lineage>
        <taxon>Eukaryota</taxon>
        <taxon>Metazoa</taxon>
        <taxon>Ecdysozoa</taxon>
        <taxon>Arthropoda</taxon>
        <taxon>Hexapoda</taxon>
        <taxon>Insecta</taxon>
        <taxon>Pterygota</taxon>
        <taxon>Neoptera</taxon>
        <taxon>Endopterygota</taxon>
        <taxon>Hymenoptera</taxon>
        <taxon>Apocrita</taxon>
        <taxon>Aculeata</taxon>
        <taxon>Formicoidea</taxon>
        <taxon>Formicidae</taxon>
        <taxon>Myrmicinae</taxon>
        <taxon>Cyphomyrmex</taxon>
    </lineage>
</organism>
<dbReference type="Proteomes" id="UP000078542">
    <property type="component" value="Unassembled WGS sequence"/>
</dbReference>
<protein>
    <submittedName>
        <fullName evidence="1">Uncharacterized protein</fullName>
    </submittedName>
</protein>
<reference evidence="1 2" key="1">
    <citation type="submission" date="2016-03" db="EMBL/GenBank/DDBJ databases">
        <title>Cyphomyrmex costatus WGS genome.</title>
        <authorList>
            <person name="Nygaard S."/>
            <person name="Hu H."/>
            <person name="Boomsma J."/>
            <person name="Zhang G."/>
        </authorList>
    </citation>
    <scope>NUCLEOTIDE SEQUENCE [LARGE SCALE GENOMIC DNA]</scope>
    <source>
        <strain evidence="1">MS0001</strain>
        <tissue evidence="1">Whole body</tissue>
    </source>
</reference>
<gene>
    <name evidence="1" type="ORF">ALC62_11104</name>
</gene>
<dbReference type="EMBL" id="KQ978004">
    <property type="protein sequence ID" value="KYM98199.1"/>
    <property type="molecule type" value="Genomic_DNA"/>
</dbReference>
<name>A0A151ID47_9HYME</name>
<accession>A0A151ID47</accession>